<accession>A0A9D1DNN1</accession>
<gene>
    <name evidence="1" type="ORF">IAA54_00955</name>
</gene>
<proteinExistence type="predicted"/>
<name>A0A9D1DNN1_9FIRM</name>
<evidence type="ECO:0000313" key="2">
    <source>
        <dbReference type="Proteomes" id="UP000886785"/>
    </source>
</evidence>
<dbReference type="AlphaFoldDB" id="A0A9D1DNN1"/>
<protein>
    <submittedName>
        <fullName evidence="1">Baseplate J/gp47 family protein</fullName>
    </submittedName>
</protein>
<organism evidence="1 2">
    <name type="scientific">Candidatus Gallacutalibacter pullicola</name>
    <dbReference type="NCBI Taxonomy" id="2840830"/>
    <lineage>
        <taxon>Bacteria</taxon>
        <taxon>Bacillati</taxon>
        <taxon>Bacillota</taxon>
        <taxon>Clostridia</taxon>
        <taxon>Eubacteriales</taxon>
        <taxon>Candidatus Gallacutalibacter</taxon>
    </lineage>
</organism>
<evidence type="ECO:0000313" key="1">
    <source>
        <dbReference type="EMBL" id="HIR56217.1"/>
    </source>
</evidence>
<sequence length="701" mass="77975">MLNSINLDDKSYEDLIAEALAKIPLYSGEWTNFNRSDPGVTILQNLSSFTLLQRGSVNRVTDEIRRGLLRLAGCRTERNAAASLLVRSPEEDAVLPPQYQLRIGDLCFETERETPLSSWGLEAVYLCQDGSFQDITMLLETEAGTAAVFGSAPQSGNVLYCILRGVPETEKPLLLWAQAAGSAGRTPFPEKGGPVFARTRWQYFTESGWVDADAQDETHGFLTSGKITLTLEEEPAVFEDAPVSGCAFRCLLEECEYDRAPRLETLTANLFPVRQWETRVWTYRLRGERTVSIRSPLAEQGNLFVFCREIPGGPYRLYAPFTGVVPTGRLYLREEIPGGVRLNFHQARFGFAPCEEDGAVLVTCFDDEMIHHRELGPVLGFEDQDIAVDLVRDVLADRFLLIAETAGPDGEPEYYPVEPDTDGAYGLRYQVDPEQGLLHIEHPGAGTGCRLYLASCCTTAGSQGNIRAGSTLLHTDPMRPMDPPHEFRGVSPGMGGTDYETVEQLRARFAASVLTPGAAVMPADYESLVLRTPGLCVHKVRATAFPQENLVRIAVKPRGTDPLPKLSDLYLEEIHAWLEPHRMLTTRVELVQPNYVAVDVWAVLQIKGYYGDVQEAVESMLRQSLDYVNGPQPFGSRIRFSTLYQELLTLPYVESVVEFKLNPQSWNGVSLDNPDLVLDPYTLCCPGNLHIQLQTWTAQSL</sequence>
<reference evidence="1" key="2">
    <citation type="journal article" date="2021" name="PeerJ">
        <title>Extensive microbial diversity within the chicken gut microbiome revealed by metagenomics and culture.</title>
        <authorList>
            <person name="Gilroy R."/>
            <person name="Ravi A."/>
            <person name="Getino M."/>
            <person name="Pursley I."/>
            <person name="Horton D.L."/>
            <person name="Alikhan N.F."/>
            <person name="Baker D."/>
            <person name="Gharbi K."/>
            <person name="Hall N."/>
            <person name="Watson M."/>
            <person name="Adriaenssens E.M."/>
            <person name="Foster-Nyarko E."/>
            <person name="Jarju S."/>
            <person name="Secka A."/>
            <person name="Antonio M."/>
            <person name="Oren A."/>
            <person name="Chaudhuri R.R."/>
            <person name="La Ragione R."/>
            <person name="Hildebrand F."/>
            <person name="Pallen M.J."/>
        </authorList>
    </citation>
    <scope>NUCLEOTIDE SEQUENCE</scope>
    <source>
        <strain evidence="1">ChiSjej1B19-7085</strain>
    </source>
</reference>
<comment type="caution">
    <text evidence="1">The sequence shown here is derived from an EMBL/GenBank/DDBJ whole genome shotgun (WGS) entry which is preliminary data.</text>
</comment>
<dbReference type="Proteomes" id="UP000886785">
    <property type="component" value="Unassembled WGS sequence"/>
</dbReference>
<reference evidence="1" key="1">
    <citation type="submission" date="2020-10" db="EMBL/GenBank/DDBJ databases">
        <authorList>
            <person name="Gilroy R."/>
        </authorList>
    </citation>
    <scope>NUCLEOTIDE SEQUENCE</scope>
    <source>
        <strain evidence="1">ChiSjej1B19-7085</strain>
    </source>
</reference>
<dbReference type="EMBL" id="DVHF01000010">
    <property type="protein sequence ID" value="HIR56217.1"/>
    <property type="molecule type" value="Genomic_DNA"/>
</dbReference>